<gene>
    <name evidence="1" type="ORF">RDI58_020755</name>
</gene>
<dbReference type="EMBL" id="JBANQN010000008">
    <property type="protein sequence ID" value="KAK6782959.1"/>
    <property type="molecule type" value="Genomic_DNA"/>
</dbReference>
<dbReference type="AlphaFoldDB" id="A0AAN8TAI5"/>
<comment type="caution">
    <text evidence="1">The sequence shown here is derived from an EMBL/GenBank/DDBJ whole genome shotgun (WGS) entry which is preliminary data.</text>
</comment>
<accession>A0AAN8TAI5</accession>
<dbReference type="Proteomes" id="UP001371456">
    <property type="component" value="Unassembled WGS sequence"/>
</dbReference>
<sequence>MKSFSFFVFFLFSFFKI</sequence>
<keyword evidence="2" id="KW-1185">Reference proteome</keyword>
<protein>
    <submittedName>
        <fullName evidence="1">Uncharacterized protein</fullName>
    </submittedName>
</protein>
<reference evidence="1 2" key="1">
    <citation type="submission" date="2024-02" db="EMBL/GenBank/DDBJ databases">
        <title>de novo genome assembly of Solanum bulbocastanum strain 11H21.</title>
        <authorList>
            <person name="Hosaka A.J."/>
        </authorList>
    </citation>
    <scope>NUCLEOTIDE SEQUENCE [LARGE SCALE GENOMIC DNA]</scope>
    <source>
        <tissue evidence="1">Young leaves</tissue>
    </source>
</reference>
<evidence type="ECO:0000313" key="2">
    <source>
        <dbReference type="Proteomes" id="UP001371456"/>
    </source>
</evidence>
<organism evidence="1 2">
    <name type="scientific">Solanum bulbocastanum</name>
    <name type="common">Wild potato</name>
    <dbReference type="NCBI Taxonomy" id="147425"/>
    <lineage>
        <taxon>Eukaryota</taxon>
        <taxon>Viridiplantae</taxon>
        <taxon>Streptophyta</taxon>
        <taxon>Embryophyta</taxon>
        <taxon>Tracheophyta</taxon>
        <taxon>Spermatophyta</taxon>
        <taxon>Magnoliopsida</taxon>
        <taxon>eudicotyledons</taxon>
        <taxon>Gunneridae</taxon>
        <taxon>Pentapetalae</taxon>
        <taxon>asterids</taxon>
        <taxon>lamiids</taxon>
        <taxon>Solanales</taxon>
        <taxon>Solanaceae</taxon>
        <taxon>Solanoideae</taxon>
        <taxon>Solaneae</taxon>
        <taxon>Solanum</taxon>
    </lineage>
</organism>
<evidence type="ECO:0000313" key="1">
    <source>
        <dbReference type="EMBL" id="KAK6782959.1"/>
    </source>
</evidence>
<proteinExistence type="predicted"/>
<name>A0AAN8TAI5_SOLBU</name>